<dbReference type="STRING" id="748449.Halha_0552"/>
<comment type="subcellular location">
    <subcellularLocation>
        <location evidence="5 6">Cytoplasm</location>
    </subcellularLocation>
</comment>
<organism evidence="10 11">
    <name type="scientific">Halobacteroides halobius (strain ATCC 35273 / DSM 5150 / MD-1)</name>
    <dbReference type="NCBI Taxonomy" id="748449"/>
    <lineage>
        <taxon>Bacteria</taxon>
        <taxon>Bacillati</taxon>
        <taxon>Bacillota</taxon>
        <taxon>Clostridia</taxon>
        <taxon>Halanaerobiales</taxon>
        <taxon>Halobacteroidaceae</taxon>
        <taxon>Halobacteroides</taxon>
    </lineage>
</organism>
<dbReference type="GO" id="GO:0005737">
    <property type="term" value="C:cytoplasm"/>
    <property type="evidence" value="ECO:0007669"/>
    <property type="project" value="UniProtKB-SubCell"/>
</dbReference>
<dbReference type="eggNOG" id="COG1570">
    <property type="taxonomic scope" value="Bacteria"/>
</dbReference>
<dbReference type="PANTHER" id="PTHR30008:SF0">
    <property type="entry name" value="EXODEOXYRIBONUCLEASE 7 LARGE SUBUNIT"/>
    <property type="match status" value="1"/>
</dbReference>
<keyword evidence="7" id="KW-0175">Coiled coil</keyword>
<dbReference type="EC" id="3.1.11.6" evidence="5"/>
<comment type="function">
    <text evidence="5">Bidirectionally degrades single-stranded DNA into large acid-insoluble oligonucleotides, which are then degraded further into small acid-soluble oligonucleotides.</text>
</comment>
<name>L0K678_HALHC</name>
<dbReference type="Pfam" id="PF13742">
    <property type="entry name" value="tRNA_anti_2"/>
    <property type="match status" value="1"/>
</dbReference>
<dbReference type="OrthoDB" id="9802795at2"/>
<evidence type="ECO:0000259" key="8">
    <source>
        <dbReference type="Pfam" id="PF02601"/>
    </source>
</evidence>
<sequence length="400" mass="45551">MEDILSVSQITAYIKERLISDSNLREVVIKGEVSNYYQHSSSGHIYFTLKDKRAKLKAVMFNDKVQNLDFDLEDGREVVAQGRISLYSPQGQHQIQVKSLKPAGVGALHIAFKRLKEKLAQEGLFAEEYKQSIPQIPKRVGVVTSPTGAAFRDIISVIKRRFSNTSLLIAPATVQGKRAENSLIRALRLLHNYDLNVIIIGRGGGSLEDLWAFNKEELARVIFNSKIPIISAVGHETDYTISDYVADLRAPTPSAAAELVVADRKELQRYLKRLENNLYQAIDYKFQKAQDKLNYLTQRRVFELPQQEWQQLAQQLDELSKRLDQAVKEKLKTKQKNLQTIMDQLNTLSPLQVLERGYSLTRKSSDKAEVNSITQVQEEELVEVILKDGKLDCKVREIKK</sequence>
<dbReference type="PANTHER" id="PTHR30008">
    <property type="entry name" value="EXODEOXYRIBONUCLEASE 7 LARGE SUBUNIT"/>
    <property type="match status" value="1"/>
</dbReference>
<evidence type="ECO:0000256" key="2">
    <source>
        <dbReference type="ARBA" id="ARBA00022722"/>
    </source>
</evidence>
<protein>
    <recommendedName>
        <fullName evidence="5">Exodeoxyribonuclease 7 large subunit</fullName>
        <ecNumber evidence="5">3.1.11.6</ecNumber>
    </recommendedName>
    <alternativeName>
        <fullName evidence="5">Exodeoxyribonuclease VII large subunit</fullName>
        <shortName evidence="5">Exonuclease VII large subunit</shortName>
    </alternativeName>
</protein>
<dbReference type="GO" id="GO:0009318">
    <property type="term" value="C:exodeoxyribonuclease VII complex"/>
    <property type="evidence" value="ECO:0007669"/>
    <property type="project" value="UniProtKB-UniRule"/>
</dbReference>
<feature type="domain" description="Exonuclease VII large subunit C-terminal" evidence="8">
    <location>
        <begin position="124"/>
        <end position="340"/>
    </location>
</feature>
<evidence type="ECO:0000313" key="10">
    <source>
        <dbReference type="EMBL" id="AGB40526.1"/>
    </source>
</evidence>
<dbReference type="RefSeq" id="WP_015326252.1">
    <property type="nucleotide sequence ID" value="NC_019978.1"/>
</dbReference>
<accession>L0K678</accession>
<dbReference type="GO" id="GO:0008855">
    <property type="term" value="F:exodeoxyribonuclease VII activity"/>
    <property type="evidence" value="ECO:0007669"/>
    <property type="project" value="UniProtKB-UniRule"/>
</dbReference>
<keyword evidence="3 5" id="KW-0378">Hydrolase</keyword>
<gene>
    <name evidence="5" type="primary">xseA</name>
    <name evidence="10" type="ordered locus">Halha_0552</name>
</gene>
<dbReference type="GO" id="GO:0003676">
    <property type="term" value="F:nucleic acid binding"/>
    <property type="evidence" value="ECO:0007669"/>
    <property type="project" value="InterPro"/>
</dbReference>
<comment type="subunit">
    <text evidence="5">Heterooligomer composed of large and small subunits.</text>
</comment>
<dbReference type="InterPro" id="IPR020579">
    <property type="entry name" value="Exonuc_VII_lsu_C"/>
</dbReference>
<dbReference type="NCBIfam" id="TIGR00237">
    <property type="entry name" value="xseA"/>
    <property type="match status" value="1"/>
</dbReference>
<evidence type="ECO:0000256" key="1">
    <source>
        <dbReference type="ARBA" id="ARBA00022490"/>
    </source>
</evidence>
<dbReference type="Pfam" id="PF02601">
    <property type="entry name" value="Exonuc_VII_L"/>
    <property type="match status" value="1"/>
</dbReference>
<dbReference type="AlphaFoldDB" id="L0K678"/>
<evidence type="ECO:0000256" key="4">
    <source>
        <dbReference type="ARBA" id="ARBA00022839"/>
    </source>
</evidence>
<evidence type="ECO:0000313" key="11">
    <source>
        <dbReference type="Proteomes" id="UP000010880"/>
    </source>
</evidence>
<dbReference type="InterPro" id="IPR025824">
    <property type="entry name" value="OB-fold_nuc-bd_dom"/>
</dbReference>
<keyword evidence="1 5" id="KW-0963">Cytoplasm</keyword>
<dbReference type="KEGG" id="hhl:Halha_0552"/>
<keyword evidence="2 5" id="KW-0540">Nuclease</keyword>
<dbReference type="CDD" id="cd04489">
    <property type="entry name" value="ExoVII_LU_OBF"/>
    <property type="match status" value="1"/>
</dbReference>
<feature type="domain" description="OB-fold nucleic acid binding" evidence="9">
    <location>
        <begin position="5"/>
        <end position="100"/>
    </location>
</feature>
<dbReference type="GO" id="GO:0006308">
    <property type="term" value="P:DNA catabolic process"/>
    <property type="evidence" value="ECO:0007669"/>
    <property type="project" value="UniProtKB-UniRule"/>
</dbReference>
<comment type="similarity">
    <text evidence="5 6">Belongs to the XseA family.</text>
</comment>
<dbReference type="EMBL" id="CP003359">
    <property type="protein sequence ID" value="AGB40526.1"/>
    <property type="molecule type" value="Genomic_DNA"/>
</dbReference>
<evidence type="ECO:0000256" key="5">
    <source>
        <dbReference type="HAMAP-Rule" id="MF_00378"/>
    </source>
</evidence>
<dbReference type="HAMAP" id="MF_00378">
    <property type="entry name" value="Exonuc_7_L"/>
    <property type="match status" value="1"/>
</dbReference>
<proteinExistence type="inferred from homology"/>
<feature type="coiled-coil region" evidence="7">
    <location>
        <begin position="309"/>
        <end position="348"/>
    </location>
</feature>
<evidence type="ECO:0000259" key="9">
    <source>
        <dbReference type="Pfam" id="PF13742"/>
    </source>
</evidence>
<dbReference type="HOGENOM" id="CLU_023625_2_0_9"/>
<dbReference type="PATRIC" id="fig|748449.3.peg.514"/>
<keyword evidence="4 5" id="KW-0269">Exonuclease</keyword>
<evidence type="ECO:0000256" key="3">
    <source>
        <dbReference type="ARBA" id="ARBA00022801"/>
    </source>
</evidence>
<dbReference type="Proteomes" id="UP000010880">
    <property type="component" value="Chromosome"/>
</dbReference>
<evidence type="ECO:0000256" key="7">
    <source>
        <dbReference type="SAM" id="Coils"/>
    </source>
</evidence>
<evidence type="ECO:0000256" key="6">
    <source>
        <dbReference type="RuleBase" id="RU004355"/>
    </source>
</evidence>
<keyword evidence="11" id="KW-1185">Reference proteome</keyword>
<comment type="catalytic activity">
    <reaction evidence="5 6">
        <text>Exonucleolytic cleavage in either 5'- to 3'- or 3'- to 5'-direction to yield nucleoside 5'-phosphates.</text>
        <dbReference type="EC" id="3.1.11.6"/>
    </reaction>
</comment>
<reference evidence="11" key="1">
    <citation type="submission" date="2012-02" db="EMBL/GenBank/DDBJ databases">
        <title>The complete genome of Halobacteroides halobius DSM 5150.</title>
        <authorList>
            <person name="Lucas S."/>
            <person name="Copeland A."/>
            <person name="Lapidus A."/>
            <person name="Glavina del Rio T."/>
            <person name="Dalin E."/>
            <person name="Tice H."/>
            <person name="Bruce D."/>
            <person name="Goodwin L."/>
            <person name="Pitluck S."/>
            <person name="Peters L."/>
            <person name="Mikhailova N."/>
            <person name="Gu W."/>
            <person name="Kyrpides N."/>
            <person name="Mavromatis K."/>
            <person name="Ivanova N."/>
            <person name="Brettin T."/>
            <person name="Detter J.C."/>
            <person name="Han C."/>
            <person name="Larimer F."/>
            <person name="Land M."/>
            <person name="Hauser L."/>
            <person name="Markowitz V."/>
            <person name="Cheng J.-F."/>
            <person name="Hugenholtz P."/>
            <person name="Woyke T."/>
            <person name="Wu D."/>
            <person name="Tindall B."/>
            <person name="Pomrenke H."/>
            <person name="Brambilla E."/>
            <person name="Klenk H.-P."/>
            <person name="Eisen J.A."/>
        </authorList>
    </citation>
    <scope>NUCLEOTIDE SEQUENCE [LARGE SCALE GENOMIC DNA]</scope>
    <source>
        <strain evidence="11">ATCC 35273 / DSM 5150 / MD-1</strain>
    </source>
</reference>
<dbReference type="InterPro" id="IPR003753">
    <property type="entry name" value="Exonuc_VII_L"/>
</dbReference>